<dbReference type="AlphaFoldDB" id="A0A511URC3"/>
<evidence type="ECO:0000313" key="1">
    <source>
        <dbReference type="EMBL" id="GEN29136.1"/>
    </source>
</evidence>
<keyword evidence="2" id="KW-1185">Reference proteome</keyword>
<dbReference type="Proteomes" id="UP000321303">
    <property type="component" value="Unassembled WGS sequence"/>
</dbReference>
<proteinExistence type="predicted"/>
<evidence type="ECO:0000313" key="2">
    <source>
        <dbReference type="Proteomes" id="UP000321303"/>
    </source>
</evidence>
<dbReference type="EMBL" id="BJXV01000017">
    <property type="protein sequence ID" value="GEN29136.1"/>
    <property type="molecule type" value="Genomic_DNA"/>
</dbReference>
<accession>A0A511URC3</accession>
<name>A0A511URC3_9GAMM</name>
<protein>
    <submittedName>
        <fullName evidence="1">Uncharacterized protein</fullName>
    </submittedName>
</protein>
<organism evidence="1 2">
    <name type="scientific">Halovibrio variabilis</name>
    <dbReference type="NCBI Taxonomy" id="31910"/>
    <lineage>
        <taxon>Bacteria</taxon>
        <taxon>Pseudomonadati</taxon>
        <taxon>Pseudomonadota</taxon>
        <taxon>Gammaproteobacteria</taxon>
        <taxon>Oceanospirillales</taxon>
        <taxon>Halomonadaceae</taxon>
        <taxon>Halovibrio</taxon>
    </lineage>
</organism>
<comment type="caution">
    <text evidence="1">The sequence shown here is derived from an EMBL/GenBank/DDBJ whole genome shotgun (WGS) entry which is preliminary data.</text>
</comment>
<sequence>MALIQEIYNVFYQQEVTGQARHRHKVIGSEAGTDGVELLVRDLESSHTESTRYDALRHHFSHHPSPIDV</sequence>
<reference evidence="1 2" key="1">
    <citation type="submission" date="2019-07" db="EMBL/GenBank/DDBJ databases">
        <title>Whole genome shotgun sequence of Halomonas variabilis NBRC 102410.</title>
        <authorList>
            <person name="Hosoyama A."/>
            <person name="Uohara A."/>
            <person name="Ohji S."/>
            <person name="Ichikawa N."/>
        </authorList>
    </citation>
    <scope>NUCLEOTIDE SEQUENCE [LARGE SCALE GENOMIC DNA]</scope>
    <source>
        <strain evidence="1 2">NBRC 102410</strain>
    </source>
</reference>
<dbReference type="RefSeq" id="WP_246129648.1">
    <property type="nucleotide sequence ID" value="NZ_BJXV01000017.1"/>
</dbReference>
<gene>
    <name evidence="1" type="ORF">HVA01_27820</name>
</gene>